<name>X1AUS9_9ZZZZ</name>
<evidence type="ECO:0000313" key="1">
    <source>
        <dbReference type="EMBL" id="GAG63601.1"/>
    </source>
</evidence>
<dbReference type="AlphaFoldDB" id="X1AUS9"/>
<proteinExistence type="predicted"/>
<feature type="non-terminal residue" evidence="1">
    <location>
        <position position="1"/>
    </location>
</feature>
<accession>X1AUS9</accession>
<gene>
    <name evidence="1" type="ORF">S01H4_20348</name>
</gene>
<comment type="caution">
    <text evidence="1">The sequence shown here is derived from an EMBL/GenBank/DDBJ whole genome shotgun (WGS) entry which is preliminary data.</text>
</comment>
<protein>
    <submittedName>
        <fullName evidence="1">Uncharacterized protein</fullName>
    </submittedName>
</protein>
<reference evidence="1" key="1">
    <citation type="journal article" date="2014" name="Front. Microbiol.">
        <title>High frequency of phylogenetically diverse reductive dehalogenase-homologous genes in deep subseafloor sedimentary metagenomes.</title>
        <authorList>
            <person name="Kawai M."/>
            <person name="Futagami T."/>
            <person name="Toyoda A."/>
            <person name="Takaki Y."/>
            <person name="Nishi S."/>
            <person name="Hori S."/>
            <person name="Arai W."/>
            <person name="Tsubouchi T."/>
            <person name="Morono Y."/>
            <person name="Uchiyama I."/>
            <person name="Ito T."/>
            <person name="Fujiyama A."/>
            <person name="Inagaki F."/>
            <person name="Takami H."/>
        </authorList>
    </citation>
    <scope>NUCLEOTIDE SEQUENCE</scope>
    <source>
        <strain evidence="1">Expedition CK06-06</strain>
    </source>
</reference>
<dbReference type="EMBL" id="BART01009143">
    <property type="protein sequence ID" value="GAG63601.1"/>
    <property type="molecule type" value="Genomic_DNA"/>
</dbReference>
<sequence length="108" mass="12280">TTMAETRQDFLIPFAEVLDIHPRMPPEPFGILVKYEGEEECYAFSAWGYILGQGHKVEDWKLGIGKHVVEVELIYSGKGIVKKKFLIVNQDTQANSVEIVKHQTSETM</sequence>
<organism evidence="1">
    <name type="scientific">marine sediment metagenome</name>
    <dbReference type="NCBI Taxonomy" id="412755"/>
    <lineage>
        <taxon>unclassified sequences</taxon>
        <taxon>metagenomes</taxon>
        <taxon>ecological metagenomes</taxon>
    </lineage>
</organism>